<protein>
    <submittedName>
        <fullName evidence="2">Uncharacterized protein</fullName>
    </submittedName>
</protein>
<feature type="compositionally biased region" description="Polar residues" evidence="1">
    <location>
        <begin position="14"/>
        <end position="24"/>
    </location>
</feature>
<accession>A0A6A6H6J6</accession>
<dbReference type="Proteomes" id="UP000800092">
    <property type="component" value="Unassembled WGS sequence"/>
</dbReference>
<evidence type="ECO:0000256" key="1">
    <source>
        <dbReference type="SAM" id="MobiDB-lite"/>
    </source>
</evidence>
<dbReference type="AlphaFoldDB" id="A0A6A6H6J6"/>
<evidence type="ECO:0000313" key="3">
    <source>
        <dbReference type="Proteomes" id="UP000800092"/>
    </source>
</evidence>
<sequence length="116" mass="12253">MTEDKSLPPEQPPSYETTIATTGERQAGAEPSARSRAAPNPNDKPNKFSSNCGTSTGCTMSSACKECQDCSMCSNCLRCVGCKMCSNCVDCEDCVGCTNCSGLKGAKYCSNEHRAL</sequence>
<gene>
    <name evidence="2" type="ORF">EV356DRAFT_503222</name>
</gene>
<keyword evidence="3" id="KW-1185">Reference proteome</keyword>
<dbReference type="EMBL" id="ML991804">
    <property type="protein sequence ID" value="KAF2233706.1"/>
    <property type="molecule type" value="Genomic_DNA"/>
</dbReference>
<name>A0A6A6H6J6_VIRVR</name>
<evidence type="ECO:0000313" key="2">
    <source>
        <dbReference type="EMBL" id="KAF2233706.1"/>
    </source>
</evidence>
<proteinExistence type="predicted"/>
<reference evidence="2" key="1">
    <citation type="journal article" date="2020" name="Stud. Mycol.">
        <title>101 Dothideomycetes genomes: a test case for predicting lifestyles and emergence of pathogens.</title>
        <authorList>
            <person name="Haridas S."/>
            <person name="Albert R."/>
            <person name="Binder M."/>
            <person name="Bloem J."/>
            <person name="Labutti K."/>
            <person name="Salamov A."/>
            <person name="Andreopoulos B."/>
            <person name="Baker S."/>
            <person name="Barry K."/>
            <person name="Bills G."/>
            <person name="Bluhm B."/>
            <person name="Cannon C."/>
            <person name="Castanera R."/>
            <person name="Culley D."/>
            <person name="Daum C."/>
            <person name="Ezra D."/>
            <person name="Gonzalez J."/>
            <person name="Henrissat B."/>
            <person name="Kuo A."/>
            <person name="Liang C."/>
            <person name="Lipzen A."/>
            <person name="Lutzoni F."/>
            <person name="Magnuson J."/>
            <person name="Mondo S."/>
            <person name="Nolan M."/>
            <person name="Ohm R."/>
            <person name="Pangilinan J."/>
            <person name="Park H.-J."/>
            <person name="Ramirez L."/>
            <person name="Alfaro M."/>
            <person name="Sun H."/>
            <person name="Tritt A."/>
            <person name="Yoshinaga Y."/>
            <person name="Zwiers L.-H."/>
            <person name="Turgeon B."/>
            <person name="Goodwin S."/>
            <person name="Spatafora J."/>
            <person name="Crous P."/>
            <person name="Grigoriev I."/>
        </authorList>
    </citation>
    <scope>NUCLEOTIDE SEQUENCE</scope>
    <source>
        <strain evidence="2">Tuck. ex Michener</strain>
    </source>
</reference>
<organism evidence="2 3">
    <name type="scientific">Viridothelium virens</name>
    <name type="common">Speckled blister lichen</name>
    <name type="synonym">Trypethelium virens</name>
    <dbReference type="NCBI Taxonomy" id="1048519"/>
    <lineage>
        <taxon>Eukaryota</taxon>
        <taxon>Fungi</taxon>
        <taxon>Dikarya</taxon>
        <taxon>Ascomycota</taxon>
        <taxon>Pezizomycotina</taxon>
        <taxon>Dothideomycetes</taxon>
        <taxon>Dothideomycetes incertae sedis</taxon>
        <taxon>Trypetheliales</taxon>
        <taxon>Trypetheliaceae</taxon>
        <taxon>Viridothelium</taxon>
    </lineage>
</organism>
<feature type="region of interest" description="Disordered" evidence="1">
    <location>
        <begin position="1"/>
        <end position="51"/>
    </location>
</feature>
<dbReference type="OrthoDB" id="5420706at2759"/>